<dbReference type="Gene3D" id="3.30.470.160">
    <property type="entry name" value="Inositol polyphosphate kinase"/>
    <property type="match status" value="1"/>
</dbReference>
<protein>
    <recommendedName>
        <fullName evidence="4">Kinase</fullName>
        <ecNumber evidence="4">2.7.-.-</ecNumber>
    </recommendedName>
</protein>
<dbReference type="PANTHER" id="PTHR12400:SF21">
    <property type="entry name" value="KINASE"/>
    <property type="match status" value="1"/>
</dbReference>
<feature type="region of interest" description="Disordered" evidence="5">
    <location>
        <begin position="180"/>
        <end position="361"/>
    </location>
</feature>
<accession>A0A1B5KYV6</accession>
<evidence type="ECO:0000256" key="2">
    <source>
        <dbReference type="ARBA" id="ARBA00022679"/>
    </source>
</evidence>
<feature type="region of interest" description="Disordered" evidence="5">
    <location>
        <begin position="963"/>
        <end position="991"/>
    </location>
</feature>
<dbReference type="EC" id="2.7.-.-" evidence="4"/>
<dbReference type="GO" id="GO:0005737">
    <property type="term" value="C:cytoplasm"/>
    <property type="evidence" value="ECO:0007669"/>
    <property type="project" value="TreeGrafter"/>
</dbReference>
<comment type="caution">
    <text evidence="6">The sequence shown here is derived from an EMBL/GenBank/DDBJ whole genome shotgun (WGS) entry which is preliminary data.</text>
</comment>
<dbReference type="AlphaFoldDB" id="A0A1B5KYV6"/>
<feature type="region of interest" description="Disordered" evidence="5">
    <location>
        <begin position="533"/>
        <end position="603"/>
    </location>
</feature>
<reference evidence="7" key="1">
    <citation type="journal article" date="2016" name="Genome Announc.">
        <title>Genome sequence of Ustilaginoidea virens IPU010, a rice pathogenic fungus causing false smut.</title>
        <authorList>
            <person name="Kumagai T."/>
            <person name="Ishii T."/>
            <person name="Terai G."/>
            <person name="Umemura M."/>
            <person name="Machida M."/>
            <person name="Asai K."/>
        </authorList>
    </citation>
    <scope>NUCLEOTIDE SEQUENCE [LARGE SCALE GENOMIC DNA]</scope>
    <source>
        <strain evidence="7">IPU010</strain>
    </source>
</reference>
<feature type="compositionally biased region" description="Basic and acidic residues" evidence="5">
    <location>
        <begin position="653"/>
        <end position="668"/>
    </location>
</feature>
<evidence type="ECO:0000313" key="7">
    <source>
        <dbReference type="Proteomes" id="UP000054053"/>
    </source>
</evidence>
<dbReference type="GO" id="GO:0008440">
    <property type="term" value="F:inositol-1,4,5-trisphosphate 3-kinase activity"/>
    <property type="evidence" value="ECO:0007669"/>
    <property type="project" value="TreeGrafter"/>
</dbReference>
<dbReference type="Proteomes" id="UP000054053">
    <property type="component" value="Unassembled WGS sequence"/>
</dbReference>
<dbReference type="InterPro" id="IPR005522">
    <property type="entry name" value="IPK"/>
</dbReference>
<feature type="compositionally biased region" description="Polar residues" evidence="5">
    <location>
        <begin position="574"/>
        <end position="590"/>
    </location>
</feature>
<name>A0A1B5KYV6_USTVR</name>
<comment type="similarity">
    <text evidence="1 4">Belongs to the inositol phosphokinase (IPK) family.</text>
</comment>
<dbReference type="EMBL" id="BBTG02000028">
    <property type="protein sequence ID" value="GAO16198.1"/>
    <property type="molecule type" value="Genomic_DNA"/>
</dbReference>
<dbReference type="GO" id="GO:0046854">
    <property type="term" value="P:phosphatidylinositol phosphate biosynthetic process"/>
    <property type="evidence" value="ECO:0007669"/>
    <property type="project" value="TreeGrafter"/>
</dbReference>
<dbReference type="InterPro" id="IPR038286">
    <property type="entry name" value="IPK_sf"/>
</dbReference>
<feature type="compositionally biased region" description="Basic and acidic residues" evidence="5">
    <location>
        <begin position="180"/>
        <end position="198"/>
    </location>
</feature>
<organism evidence="6 7">
    <name type="scientific">Ustilaginoidea virens</name>
    <name type="common">Rice false smut fungus</name>
    <name type="synonym">Villosiclava virens</name>
    <dbReference type="NCBI Taxonomy" id="1159556"/>
    <lineage>
        <taxon>Eukaryota</taxon>
        <taxon>Fungi</taxon>
        <taxon>Dikarya</taxon>
        <taxon>Ascomycota</taxon>
        <taxon>Pezizomycotina</taxon>
        <taxon>Sordariomycetes</taxon>
        <taxon>Hypocreomycetidae</taxon>
        <taxon>Hypocreales</taxon>
        <taxon>Clavicipitaceae</taxon>
        <taxon>Ustilaginoidea</taxon>
    </lineage>
</organism>
<sequence length="991" mass="109576">MAAPATIPIASVAMPSRQPHIVPHPYSSSNLAQAREVLLEHRDFLDKNRGRALNSLDLDRSTSEVLKSRVLSISASSGEPTSLSKSSLLSSESALSNNKYLHDPLLDRRLPPSQQPHVAHKSTMSPEKTEKIWSIGSGDVEEEDGLVEKSVAEAMAGVEPNGRSRKASYCLRFFKEGLPQEEKQRRRDNKTVVPRDKILPTSEEGNESDMTIPAQNPVGDDQQATSHISRHSDPTGPAADYLTPSPASAGPRGDTTPVALGTYPRAQGHESRTEPIPPPSKVGPARLAVTDSVEEGQRTADGNHIGERPPTSDVLVDSGARTIRGHEDDDNRVDVDAEADAEAGNSLDTEEADESGEEKISSAVFLPHQEMPAARALQVDAASSSQLQRPRCILHSMSHPWLVKADEPEPEVHGGEANDTPHHDPSHFQSREHAIPCEPELSEETPGEAAVVDEPDVMKYPAVVKSSAIMTPYEDHMTRPHLDERPNSWGATTINKRLRNEVFNDAFLKEPVEVQKHRRPHQRAVPRLTLQRLLRPTSSDPNLAGSDMQDAGNGDVCATTEPRPPQIRHHGQSRSDVTMAATNSPSTTQYLDEPTAPMKDITGTSAPEVETLKATLNAGRKRRRYSAGGLRRRPEDVQNSRGNLKYFEEADDAEYKNDGEPHAEKAGENGKNATRVDQATQSMAPNQQSSTTATLDMTSSTAEFGKIPRPVNPKEAKTQRDRVEYFLLLEDLTAGMKRPCMMDLKMGTRQYGVDATPKKQKSQQEKCRTTTSAELGVRICGLQVWNVKTRSYEFQDKYFGRKLKAGAEFRDALQMFLYNGVDLNSILRHIPLILKKLAQLETIIHGLRGYRFYAASLLMFYDGDDSEEGGYETVYDSTTDVATDTEETVKRRKSPREIDFKMADFANSLTPLDNISEKTCPPQHPGEPDSGFLKGLKTLRLYFLQIQADVRAELDVGPRHAHANGQWTASTHTEDYPADFENDMDNRSFSL</sequence>
<evidence type="ECO:0000256" key="3">
    <source>
        <dbReference type="ARBA" id="ARBA00022777"/>
    </source>
</evidence>
<dbReference type="PANTHER" id="PTHR12400">
    <property type="entry name" value="INOSITOL POLYPHOSPHATE KINASE"/>
    <property type="match status" value="1"/>
</dbReference>
<evidence type="ECO:0000256" key="1">
    <source>
        <dbReference type="ARBA" id="ARBA00007374"/>
    </source>
</evidence>
<dbReference type="SUPFAM" id="SSF56104">
    <property type="entry name" value="SAICAR synthase-like"/>
    <property type="match status" value="1"/>
</dbReference>
<feature type="region of interest" description="Disordered" evidence="5">
    <location>
        <begin position="650"/>
        <end position="718"/>
    </location>
</feature>
<gene>
    <name evidence="6" type="ORF">UVI_02045100</name>
</gene>
<evidence type="ECO:0000256" key="5">
    <source>
        <dbReference type="SAM" id="MobiDB-lite"/>
    </source>
</evidence>
<feature type="region of interest" description="Disordered" evidence="5">
    <location>
        <begin position="407"/>
        <end position="431"/>
    </location>
</feature>
<evidence type="ECO:0000256" key="4">
    <source>
        <dbReference type="RuleBase" id="RU363090"/>
    </source>
</evidence>
<dbReference type="GO" id="GO:0032958">
    <property type="term" value="P:inositol phosphate biosynthetic process"/>
    <property type="evidence" value="ECO:0007669"/>
    <property type="project" value="InterPro"/>
</dbReference>
<dbReference type="GO" id="GO:0000824">
    <property type="term" value="F:inositol-1,4,5,6-tetrakisphosphate 3-kinase activity"/>
    <property type="evidence" value="ECO:0007669"/>
    <property type="project" value="TreeGrafter"/>
</dbReference>
<keyword evidence="2 4" id="KW-0808">Transferase</keyword>
<keyword evidence="3 4" id="KW-0418">Kinase</keyword>
<dbReference type="GO" id="GO:0005634">
    <property type="term" value="C:nucleus"/>
    <property type="evidence" value="ECO:0007669"/>
    <property type="project" value="TreeGrafter"/>
</dbReference>
<feature type="region of interest" description="Disordered" evidence="5">
    <location>
        <begin position="110"/>
        <end position="129"/>
    </location>
</feature>
<feature type="compositionally biased region" description="Polar residues" evidence="5">
    <location>
        <begin position="671"/>
        <end position="702"/>
    </location>
</feature>
<dbReference type="Pfam" id="PF03770">
    <property type="entry name" value="IPK"/>
    <property type="match status" value="1"/>
</dbReference>
<feature type="compositionally biased region" description="Basic and acidic residues" evidence="5">
    <location>
        <begin position="324"/>
        <end position="335"/>
    </location>
</feature>
<evidence type="ECO:0000313" key="6">
    <source>
        <dbReference type="EMBL" id="GAO16198.1"/>
    </source>
</evidence>
<proteinExistence type="inferred from homology"/>